<dbReference type="InterPro" id="IPR011009">
    <property type="entry name" value="Kinase-like_dom_sf"/>
</dbReference>
<gene>
    <name evidence="2" type="ORF">BD289DRAFT_464087</name>
</gene>
<name>A0A2T2ZSE0_9PEZI</name>
<dbReference type="InterPro" id="IPR000719">
    <property type="entry name" value="Prot_kinase_dom"/>
</dbReference>
<dbReference type="AlphaFoldDB" id="A0A2T2ZSE0"/>
<evidence type="ECO:0000259" key="1">
    <source>
        <dbReference type="PROSITE" id="PS50011"/>
    </source>
</evidence>
<dbReference type="STRING" id="2025994.A0A2T2ZSE0"/>
<accession>A0A2T2ZSE0</accession>
<proteinExistence type="predicted"/>
<evidence type="ECO:0000313" key="3">
    <source>
        <dbReference type="Proteomes" id="UP000241462"/>
    </source>
</evidence>
<dbReference type="SUPFAM" id="SSF56112">
    <property type="entry name" value="Protein kinase-like (PK-like)"/>
    <property type="match status" value="1"/>
</dbReference>
<dbReference type="EMBL" id="KZ678806">
    <property type="protein sequence ID" value="PSR75071.1"/>
    <property type="molecule type" value="Genomic_DNA"/>
</dbReference>
<reference evidence="2 3" key="1">
    <citation type="journal article" date="2018" name="Mycol. Prog.">
        <title>Coniella lustricola, a new species from submerged detritus.</title>
        <authorList>
            <person name="Raudabaugh D.B."/>
            <person name="Iturriaga T."/>
            <person name="Carver A."/>
            <person name="Mondo S."/>
            <person name="Pangilinan J."/>
            <person name="Lipzen A."/>
            <person name="He G."/>
            <person name="Amirebrahimi M."/>
            <person name="Grigoriev I.V."/>
            <person name="Miller A.N."/>
        </authorList>
    </citation>
    <scope>NUCLEOTIDE SEQUENCE [LARGE SCALE GENOMIC DNA]</scope>
    <source>
        <strain evidence="2 3">B22-T-1</strain>
    </source>
</reference>
<sequence>MEIYNQSEAFVDEEGDLVFDYTKVILKASEDEFFFARIPHRLKTPPDIDFGAHDLTKIPVDDPNLLCYGDTNASFKLAEQILNEAEVHGRIRGLCFVKYPLSLFEQIQKKMPLNIRFCVQEIKKGVAHLHRLGLIHNNLNPSNIMMDAAKPVIIDFDSCKQVGKKLGLKAGTIGWEKPGITTAEPENDDYSIARLEE</sequence>
<dbReference type="Gene3D" id="1.10.510.10">
    <property type="entry name" value="Transferase(Phosphotransferase) domain 1"/>
    <property type="match status" value="1"/>
</dbReference>
<keyword evidence="3" id="KW-1185">Reference proteome</keyword>
<dbReference type="GO" id="GO:0004672">
    <property type="term" value="F:protein kinase activity"/>
    <property type="evidence" value="ECO:0007669"/>
    <property type="project" value="InterPro"/>
</dbReference>
<dbReference type="InParanoid" id="A0A2T2ZSE0"/>
<organism evidence="2 3">
    <name type="scientific">Coniella lustricola</name>
    <dbReference type="NCBI Taxonomy" id="2025994"/>
    <lineage>
        <taxon>Eukaryota</taxon>
        <taxon>Fungi</taxon>
        <taxon>Dikarya</taxon>
        <taxon>Ascomycota</taxon>
        <taxon>Pezizomycotina</taxon>
        <taxon>Sordariomycetes</taxon>
        <taxon>Sordariomycetidae</taxon>
        <taxon>Diaporthales</taxon>
        <taxon>Schizoparmaceae</taxon>
        <taxon>Coniella</taxon>
    </lineage>
</organism>
<protein>
    <recommendedName>
        <fullName evidence="1">Protein kinase domain-containing protein</fullName>
    </recommendedName>
</protein>
<feature type="domain" description="Protein kinase" evidence="1">
    <location>
        <begin position="1"/>
        <end position="197"/>
    </location>
</feature>
<dbReference type="GO" id="GO:0005524">
    <property type="term" value="F:ATP binding"/>
    <property type="evidence" value="ECO:0007669"/>
    <property type="project" value="InterPro"/>
</dbReference>
<dbReference type="Proteomes" id="UP000241462">
    <property type="component" value="Unassembled WGS sequence"/>
</dbReference>
<dbReference type="Pfam" id="PF00069">
    <property type="entry name" value="Pkinase"/>
    <property type="match status" value="1"/>
</dbReference>
<evidence type="ECO:0000313" key="2">
    <source>
        <dbReference type="EMBL" id="PSR75071.1"/>
    </source>
</evidence>
<dbReference type="PROSITE" id="PS50011">
    <property type="entry name" value="PROTEIN_KINASE_DOM"/>
    <property type="match status" value="1"/>
</dbReference>
<dbReference type="OrthoDB" id="4062651at2759"/>